<accession>A0A2P2PDN2</accession>
<dbReference type="AlphaFoldDB" id="A0A2P2PDN2"/>
<name>A0A2P2PDN2_RHIMU</name>
<sequence length="42" mass="5193">MRFYQRRRYLPSCCNLLVDLYFQLIVHDNIKTLASLLYDIRQ</sequence>
<proteinExistence type="predicted"/>
<reference evidence="1" key="1">
    <citation type="submission" date="2018-02" db="EMBL/GenBank/DDBJ databases">
        <title>Rhizophora mucronata_Transcriptome.</title>
        <authorList>
            <person name="Meera S.P."/>
            <person name="Sreeshan A."/>
            <person name="Augustine A."/>
        </authorList>
    </citation>
    <scope>NUCLEOTIDE SEQUENCE</scope>
    <source>
        <tissue evidence="1">Leaf</tissue>
    </source>
</reference>
<organism evidence="1">
    <name type="scientific">Rhizophora mucronata</name>
    <name type="common">Asiatic mangrove</name>
    <dbReference type="NCBI Taxonomy" id="61149"/>
    <lineage>
        <taxon>Eukaryota</taxon>
        <taxon>Viridiplantae</taxon>
        <taxon>Streptophyta</taxon>
        <taxon>Embryophyta</taxon>
        <taxon>Tracheophyta</taxon>
        <taxon>Spermatophyta</taxon>
        <taxon>Magnoliopsida</taxon>
        <taxon>eudicotyledons</taxon>
        <taxon>Gunneridae</taxon>
        <taxon>Pentapetalae</taxon>
        <taxon>rosids</taxon>
        <taxon>fabids</taxon>
        <taxon>Malpighiales</taxon>
        <taxon>Rhizophoraceae</taxon>
        <taxon>Rhizophora</taxon>
    </lineage>
</organism>
<dbReference type="EMBL" id="GGEC01072363">
    <property type="protein sequence ID" value="MBX52847.1"/>
    <property type="molecule type" value="Transcribed_RNA"/>
</dbReference>
<protein>
    <submittedName>
        <fullName evidence="1">Uncharacterized protein</fullName>
    </submittedName>
</protein>
<evidence type="ECO:0000313" key="1">
    <source>
        <dbReference type="EMBL" id="MBX52847.1"/>
    </source>
</evidence>